<dbReference type="GO" id="GO:0030127">
    <property type="term" value="C:COPII vesicle coat"/>
    <property type="evidence" value="ECO:0007669"/>
    <property type="project" value="InterPro"/>
</dbReference>
<dbReference type="GO" id="GO:0005789">
    <property type="term" value="C:endoplasmic reticulum membrane"/>
    <property type="evidence" value="ECO:0007669"/>
    <property type="project" value="UniProtKB-SubCell"/>
</dbReference>
<dbReference type="PANTHER" id="PTHR11141:SF0">
    <property type="entry name" value="PROTEIN TRANSPORT PROTEIN SEC23"/>
    <property type="match status" value="1"/>
</dbReference>
<dbReference type="SUPFAM" id="SSF81811">
    <property type="entry name" value="Helical domain of Sec23/24"/>
    <property type="match status" value="1"/>
</dbReference>
<evidence type="ECO:0000256" key="3">
    <source>
        <dbReference type="ARBA" id="ARBA00021212"/>
    </source>
</evidence>
<dbReference type="GO" id="GO:0008270">
    <property type="term" value="F:zinc ion binding"/>
    <property type="evidence" value="ECO:0007669"/>
    <property type="project" value="InterPro"/>
</dbReference>
<dbReference type="Pfam" id="PF00626">
    <property type="entry name" value="Gelsolin"/>
    <property type="match status" value="1"/>
</dbReference>
<evidence type="ECO:0000256" key="14">
    <source>
        <dbReference type="RuleBase" id="RU365030"/>
    </source>
</evidence>
<reference evidence="21" key="1">
    <citation type="submission" date="2021-01" db="EMBL/GenBank/DDBJ databases">
        <authorList>
            <person name="Corre E."/>
            <person name="Pelletier E."/>
            <person name="Niang G."/>
            <person name="Scheremetjew M."/>
            <person name="Finn R."/>
            <person name="Kale V."/>
            <person name="Holt S."/>
            <person name="Cochrane G."/>
            <person name="Meng A."/>
            <person name="Brown T."/>
            <person name="Cohen L."/>
        </authorList>
    </citation>
    <scope>NUCLEOTIDE SEQUENCE</scope>
    <source>
        <strain evidence="21">SAG 63-3</strain>
    </source>
</reference>
<evidence type="ECO:0000256" key="4">
    <source>
        <dbReference type="ARBA" id="ARBA00022448"/>
    </source>
</evidence>
<evidence type="ECO:0000256" key="10">
    <source>
        <dbReference type="ARBA" id="ARBA00023034"/>
    </source>
</evidence>
<feature type="domain" description="Zinc finger Sec23/Sec24-type" evidence="17">
    <location>
        <begin position="53"/>
        <end position="91"/>
    </location>
</feature>
<dbReference type="SUPFAM" id="SSF81995">
    <property type="entry name" value="beta-sandwich domain of Sec23/24"/>
    <property type="match status" value="1"/>
</dbReference>
<dbReference type="InterPro" id="IPR036465">
    <property type="entry name" value="vWFA_dom_sf"/>
</dbReference>
<keyword evidence="4 14" id="KW-0813">Transport</keyword>
<dbReference type="Pfam" id="PF04810">
    <property type="entry name" value="zf-Sec23_Sec24"/>
    <property type="match status" value="1"/>
</dbReference>
<dbReference type="InterPro" id="IPR037364">
    <property type="entry name" value="Sec23"/>
</dbReference>
<proteinExistence type="inferred from homology"/>
<name>A0A7S0V7B9_9CHLO</name>
<evidence type="ECO:0000259" key="19">
    <source>
        <dbReference type="Pfam" id="PF04815"/>
    </source>
</evidence>
<dbReference type="InterPro" id="IPR036180">
    <property type="entry name" value="Gelsolin-like_dom_sf"/>
</dbReference>
<accession>A0A7S0V7B9</accession>
<evidence type="ECO:0000256" key="8">
    <source>
        <dbReference type="ARBA" id="ARBA00022892"/>
    </source>
</evidence>
<keyword evidence="14" id="KW-0963">Cytoplasm</keyword>
<evidence type="ECO:0000256" key="15">
    <source>
        <dbReference type="SAM" id="MobiDB-lite"/>
    </source>
</evidence>
<feature type="region of interest" description="Disordered" evidence="15">
    <location>
        <begin position="387"/>
        <end position="426"/>
    </location>
</feature>
<evidence type="ECO:0000259" key="17">
    <source>
        <dbReference type="Pfam" id="PF04810"/>
    </source>
</evidence>
<dbReference type="Gene3D" id="2.60.40.1670">
    <property type="entry name" value="beta-sandwich domain of Sec23/24"/>
    <property type="match status" value="2"/>
</dbReference>
<dbReference type="InterPro" id="IPR006900">
    <property type="entry name" value="Sec23/24_helical_dom"/>
</dbReference>
<dbReference type="GO" id="GO:0000139">
    <property type="term" value="C:Golgi membrane"/>
    <property type="evidence" value="ECO:0007669"/>
    <property type="project" value="UniProtKB-SubCell"/>
</dbReference>
<dbReference type="InterPro" id="IPR036174">
    <property type="entry name" value="Znf_Sec23_Sec24_sf"/>
</dbReference>
<dbReference type="SUPFAM" id="SSF53300">
    <property type="entry name" value="vWA-like"/>
    <property type="match status" value="1"/>
</dbReference>
<dbReference type="EMBL" id="HBFM01021628">
    <property type="protein sequence ID" value="CAD8779131.1"/>
    <property type="molecule type" value="Transcribed_RNA"/>
</dbReference>
<keyword evidence="9 14" id="KW-0653">Protein transport</keyword>
<dbReference type="Gene3D" id="1.20.120.730">
    <property type="entry name" value="Sec23/Sec24 helical domain"/>
    <property type="match status" value="1"/>
</dbReference>
<dbReference type="FunFam" id="1.20.120.730:FF:000005">
    <property type="entry name" value="Protein transport protein SEC23"/>
    <property type="match status" value="1"/>
</dbReference>
<dbReference type="InterPro" id="IPR036175">
    <property type="entry name" value="Sec23/24_helical_dom_sf"/>
</dbReference>
<dbReference type="InterPro" id="IPR006895">
    <property type="entry name" value="Znf_Sec23_Sec24"/>
</dbReference>
<dbReference type="GO" id="GO:0005096">
    <property type="term" value="F:GTPase activator activity"/>
    <property type="evidence" value="ECO:0007669"/>
    <property type="project" value="TreeGrafter"/>
</dbReference>
<evidence type="ECO:0000256" key="1">
    <source>
        <dbReference type="ARBA" id="ARBA00004255"/>
    </source>
</evidence>
<dbReference type="InterPro" id="IPR007123">
    <property type="entry name" value="Gelsolin-like_dom"/>
</dbReference>
<dbReference type="GO" id="GO:0090110">
    <property type="term" value="P:COPII-coated vesicle cargo loading"/>
    <property type="evidence" value="ECO:0007669"/>
    <property type="project" value="TreeGrafter"/>
</dbReference>
<dbReference type="PANTHER" id="PTHR11141">
    <property type="entry name" value="PROTEIN TRANSPORT PROTEIN SEC23"/>
    <property type="match status" value="1"/>
</dbReference>
<protein>
    <recommendedName>
        <fullName evidence="3 14">Protein transport protein SEC23</fullName>
    </recommendedName>
</protein>
<dbReference type="GO" id="GO:0006886">
    <property type="term" value="P:intracellular protein transport"/>
    <property type="evidence" value="ECO:0007669"/>
    <property type="project" value="InterPro"/>
</dbReference>
<dbReference type="Pfam" id="PF04811">
    <property type="entry name" value="Sec23_trunk"/>
    <property type="match status" value="1"/>
</dbReference>
<dbReference type="Gene3D" id="3.40.20.10">
    <property type="entry name" value="Severin"/>
    <property type="match status" value="1"/>
</dbReference>
<feature type="domain" description="Gelsolin-like" evidence="16">
    <location>
        <begin position="672"/>
        <end position="759"/>
    </location>
</feature>
<keyword evidence="5 14" id="KW-0479">Metal-binding</keyword>
<feature type="domain" description="Sec23/Sec24 trunk" evidence="18">
    <location>
        <begin position="122"/>
        <end position="389"/>
    </location>
</feature>
<sequence>MDFNQLEDADGVRLTWNVWPNSRLEATKCVLPFSALYSPNKHIPQMPVVPYSPIVCKQCSAVLNPYARVDFFSKVWACPFCHCRNHFPAHYQGISETNLPMELYPSYCTIEYSVNRSVTSLPSVYFFVVDVSVSEDELSACKSAILQSIQNLPDGSRVGLITFGTHVQVYELRFTECSKSYVLKGNKEYTSHQIISQLGLTQTPMAGRPGGAAGSSRIDPAAGGRFIMPLNECEFIFQTLLEDLTRDTYPVVSSQRPARCTGTALQVAAALMGAALPSGSCSAHALLFVGGPCTEGQGKVVSRDLMEEIRSHKDLAKDGAVHFRKAKKFYDTLAVEFINHGHALDVLACSLDQVGFAEMKEMVQGTGGLAVQTDTFHNKVFRESLQRIFTPPPAPPRTPSSAAATADDGVHAGDDGTSNNSNNSSNNSNNGFLGLASNATLEVIPSKDIKVAGLLGCAAKLEKKSGAAVADTEVGLGGTTHWKLCSLDFDSTVAVLFEIASNVKDAQESALHAQANPQLFLQFITRYMKWNGEQRCRVTTLSRRWIDVSNCNELVSGFDQEAAAVLVARLASHKMETEEDFDATRWLDRSLIRLAQRFGDYRRDDPTSFNLRPELSFFPQFMFNLRRSQFVQVFGNSPDETAYFRMLLMKVPTSDAMVMIQPQLTAFQYNASPEPVLLDVSSIHSERILLLDAFFYLVIFHGSTVAQWRNAGYHQQPEHAALAALLEAPQTEAKAILNQRFPVPKLVDCDQNKSQARFLLARLNPSSTYSSAAPLSAEVINTDDVSLDTFTEHLKRLSVQS</sequence>
<keyword evidence="11 14" id="KW-0472">Membrane</keyword>
<dbReference type="SUPFAM" id="SSF82754">
    <property type="entry name" value="C-terminal, gelsolin-like domain of Sec23/24"/>
    <property type="match status" value="1"/>
</dbReference>
<gene>
    <name evidence="21" type="ORF">PPAR00522_LOCUS14094</name>
</gene>
<evidence type="ECO:0000256" key="5">
    <source>
        <dbReference type="ARBA" id="ARBA00022723"/>
    </source>
</evidence>
<feature type="domain" description="Sec23/Sec24 beta-sandwich" evidence="20">
    <location>
        <begin position="437"/>
        <end position="545"/>
    </location>
</feature>
<evidence type="ECO:0000256" key="11">
    <source>
        <dbReference type="ARBA" id="ARBA00023136"/>
    </source>
</evidence>
<organism evidence="21">
    <name type="scientific">Polytomella parva</name>
    <dbReference type="NCBI Taxonomy" id="51329"/>
    <lineage>
        <taxon>Eukaryota</taxon>
        <taxon>Viridiplantae</taxon>
        <taxon>Chlorophyta</taxon>
        <taxon>core chlorophytes</taxon>
        <taxon>Chlorophyceae</taxon>
        <taxon>CS clade</taxon>
        <taxon>Chlamydomonadales</taxon>
        <taxon>Chlamydomonadaceae</taxon>
        <taxon>Polytomella</taxon>
    </lineage>
</organism>
<keyword evidence="8 14" id="KW-0931">ER-Golgi transport</keyword>
<evidence type="ECO:0000256" key="13">
    <source>
        <dbReference type="ARBA" id="ARBA00025471"/>
    </source>
</evidence>
<dbReference type="AlphaFoldDB" id="A0A7S0V7B9"/>
<dbReference type="FunFam" id="3.40.50.410:FF:000043">
    <property type="entry name" value="Protein transport protein SEC23"/>
    <property type="match status" value="1"/>
</dbReference>
<dbReference type="InterPro" id="IPR012990">
    <property type="entry name" value="Beta-sandwich_Sec23_24"/>
</dbReference>
<evidence type="ECO:0000259" key="16">
    <source>
        <dbReference type="Pfam" id="PF00626"/>
    </source>
</evidence>
<dbReference type="Pfam" id="PF04815">
    <property type="entry name" value="Sec23_helical"/>
    <property type="match status" value="1"/>
</dbReference>
<evidence type="ECO:0000256" key="9">
    <source>
        <dbReference type="ARBA" id="ARBA00022927"/>
    </source>
</evidence>
<evidence type="ECO:0000259" key="18">
    <source>
        <dbReference type="Pfam" id="PF04811"/>
    </source>
</evidence>
<dbReference type="SUPFAM" id="SSF82919">
    <property type="entry name" value="Zn-finger domain of Sec23/24"/>
    <property type="match status" value="1"/>
</dbReference>
<keyword evidence="6 14" id="KW-0256">Endoplasmic reticulum</keyword>
<keyword evidence="7 14" id="KW-0862">Zinc</keyword>
<comment type="function">
    <text evidence="13 14">Component of the coat protein complex II (COPII) which promotes the formation of transport vesicles from the endoplasmic reticulum (ER). The coat has two main functions, the physical deformation of the endoplasmic reticulum membrane into vesicles and the selection of cargo molecules.</text>
</comment>
<dbReference type="Gene3D" id="3.40.50.410">
    <property type="entry name" value="von Willebrand factor, type A domain"/>
    <property type="match status" value="1"/>
</dbReference>
<comment type="similarity">
    <text evidence="2 14">Belongs to the SEC23/SEC24 family. SEC23 subfamily.</text>
</comment>
<dbReference type="FunFam" id="2.30.30.380:FF:000001">
    <property type="entry name" value="Protein transport protein SEC23"/>
    <property type="match status" value="1"/>
</dbReference>
<evidence type="ECO:0000313" key="21">
    <source>
        <dbReference type="EMBL" id="CAD8779131.1"/>
    </source>
</evidence>
<evidence type="ECO:0000256" key="6">
    <source>
        <dbReference type="ARBA" id="ARBA00022824"/>
    </source>
</evidence>
<evidence type="ECO:0000259" key="20">
    <source>
        <dbReference type="Pfam" id="PF08033"/>
    </source>
</evidence>
<keyword evidence="12 14" id="KW-0968">Cytoplasmic vesicle</keyword>
<dbReference type="InterPro" id="IPR029006">
    <property type="entry name" value="ADF-H/Gelsolin-like_dom_sf"/>
</dbReference>
<dbReference type="InterPro" id="IPR006896">
    <property type="entry name" value="Sec23/24_trunk_dom"/>
</dbReference>
<evidence type="ECO:0000256" key="12">
    <source>
        <dbReference type="ARBA" id="ARBA00023329"/>
    </source>
</evidence>
<evidence type="ECO:0000256" key="2">
    <source>
        <dbReference type="ARBA" id="ARBA00009210"/>
    </source>
</evidence>
<dbReference type="Pfam" id="PF08033">
    <property type="entry name" value="Sec23_BS"/>
    <property type="match status" value="1"/>
</dbReference>
<dbReference type="FunFam" id="3.40.20.10:FF:000041">
    <property type="entry name" value="Protein transport protein SEC23"/>
    <property type="match status" value="1"/>
</dbReference>
<dbReference type="Gene3D" id="2.30.30.380">
    <property type="entry name" value="Zn-finger domain of Sec23/24"/>
    <property type="match status" value="1"/>
</dbReference>
<keyword evidence="10" id="KW-0333">Golgi apparatus</keyword>
<feature type="domain" description="Sec23/Sec24 helical" evidence="19">
    <location>
        <begin position="559"/>
        <end position="657"/>
    </location>
</feature>
<evidence type="ECO:0000256" key="7">
    <source>
        <dbReference type="ARBA" id="ARBA00022833"/>
    </source>
</evidence>
<comment type="subcellular location">
    <subcellularLocation>
        <location evidence="14">Cytoplasmic vesicle</location>
        <location evidence="14">COPII-coated vesicle membrane</location>
        <topology evidence="14">Peripheral membrane protein</topology>
        <orientation evidence="14">Cytoplasmic side</orientation>
    </subcellularLocation>
    <subcellularLocation>
        <location evidence="14">Endoplasmic reticulum membrane</location>
        <topology evidence="14">Peripheral membrane protein</topology>
        <orientation evidence="14">Cytoplasmic side</orientation>
    </subcellularLocation>
    <subcellularLocation>
        <location evidence="1">Golgi apparatus membrane</location>
        <topology evidence="1">Peripheral membrane protein</topology>
        <orientation evidence="1">Cytoplasmic side</orientation>
    </subcellularLocation>
</comment>
<dbReference type="GO" id="GO:0070971">
    <property type="term" value="C:endoplasmic reticulum exit site"/>
    <property type="evidence" value="ECO:0007669"/>
    <property type="project" value="TreeGrafter"/>
</dbReference>